<dbReference type="PROSITE" id="PS50102">
    <property type="entry name" value="RRM"/>
    <property type="match status" value="1"/>
</dbReference>
<evidence type="ECO:0000313" key="8">
    <source>
        <dbReference type="Proteomes" id="UP000029121"/>
    </source>
</evidence>
<keyword evidence="2 4" id="KW-0694">RNA-binding</keyword>
<evidence type="ECO:0000313" key="7">
    <source>
        <dbReference type="EMBL" id="EOA23528.1"/>
    </source>
</evidence>
<keyword evidence="3" id="KW-0539">Nucleus</keyword>
<keyword evidence="8" id="KW-1185">Reference proteome</keyword>
<dbReference type="EMBL" id="KB870809">
    <property type="protein sequence ID" value="EOA23528.1"/>
    <property type="molecule type" value="Genomic_DNA"/>
</dbReference>
<reference evidence="8" key="1">
    <citation type="journal article" date="2013" name="Nat. Genet.">
        <title>The Capsella rubella genome and the genomic consequences of rapid mating system evolution.</title>
        <authorList>
            <person name="Slotte T."/>
            <person name="Hazzouri K.M."/>
            <person name="Agren J.A."/>
            <person name="Koenig D."/>
            <person name="Maumus F."/>
            <person name="Guo Y.L."/>
            <person name="Steige K."/>
            <person name="Platts A.E."/>
            <person name="Escobar J.S."/>
            <person name="Newman L.K."/>
            <person name="Wang W."/>
            <person name="Mandakova T."/>
            <person name="Vello E."/>
            <person name="Smith L.M."/>
            <person name="Henz S.R."/>
            <person name="Steffen J."/>
            <person name="Takuno S."/>
            <person name="Brandvain Y."/>
            <person name="Coop G."/>
            <person name="Andolfatto P."/>
            <person name="Hu T.T."/>
            <person name="Blanchette M."/>
            <person name="Clark R.M."/>
            <person name="Quesneville H."/>
            <person name="Nordborg M."/>
            <person name="Gaut B.S."/>
            <person name="Lysak M.A."/>
            <person name="Jenkins J."/>
            <person name="Grimwood J."/>
            <person name="Chapman J."/>
            <person name="Prochnik S."/>
            <person name="Shu S."/>
            <person name="Rokhsar D."/>
            <person name="Schmutz J."/>
            <person name="Weigel D."/>
            <person name="Wright S.I."/>
        </authorList>
    </citation>
    <scope>NUCLEOTIDE SEQUENCE [LARGE SCALE GENOMIC DNA]</scope>
    <source>
        <strain evidence="8">cv. Monte Gargano</strain>
    </source>
</reference>
<evidence type="ECO:0000256" key="4">
    <source>
        <dbReference type="PROSITE-ProRule" id="PRU00176"/>
    </source>
</evidence>
<evidence type="ECO:0000256" key="1">
    <source>
        <dbReference type="ARBA" id="ARBA00004123"/>
    </source>
</evidence>
<feature type="compositionally biased region" description="Basic and acidic residues" evidence="5">
    <location>
        <begin position="246"/>
        <end position="258"/>
    </location>
</feature>
<dbReference type="SUPFAM" id="SSF54928">
    <property type="entry name" value="RNA-binding domain, RBD"/>
    <property type="match status" value="1"/>
</dbReference>
<evidence type="ECO:0000256" key="5">
    <source>
        <dbReference type="SAM" id="MobiDB-lite"/>
    </source>
</evidence>
<dbReference type="InterPro" id="IPR035979">
    <property type="entry name" value="RBD_domain_sf"/>
</dbReference>
<dbReference type="SMART" id="SM00360">
    <property type="entry name" value="RRM"/>
    <property type="match status" value="1"/>
</dbReference>
<dbReference type="PANTHER" id="PTHR23189">
    <property type="entry name" value="RNA RECOGNITION MOTIF-CONTAINING"/>
    <property type="match status" value="1"/>
</dbReference>
<dbReference type="OrthoDB" id="439808at2759"/>
<dbReference type="STRING" id="81985.R0HI86"/>
<sequence length="764" mass="83446">MEDAIQAMSMNGKRMGSSYLRVDFLRSQGPRKEPWPGSVDGMDGSLSAKQQYAHSFGDGKGDGQPSKVLWIGYPHSVQIDEQMLHNCMILFGEIERCISYPSRHFSLVEFRSVDEARCAKEGLQGRLLNDQRITIMYSNDDIPPGRVDDTGFHSAAKRSRPEMFINDPPFMSSPHSSGICGPMRPFRGSVERSHSGLEYSDVVGTKGSWGRPSPTGAGKLQAPAPNTRLPVRSTLGSWEGYDPAELDTKPKRTRRDESVDAFPSMGVDDRVTVFNRSYGCGSVAVRSGRGFPDADFMWRGIIAKGGTSVCHARCVAIGKGIETELPETVNCSARTGLDMLAKHYAEAIGFEIVFFLPDREDDFASYTEFLRYLGSKNRAGVAKLDDGTTLFLVPPSDFLTDVLKVSGPERLYGVVLKLPPPQVPSVVSYKQESHPIPQSYLEQSRSSPPNAHHGLYAAREDRAVFDYNRGMQEESKPPPKSFLGPSSEPVSVPNTAMPRARVSLTPELLATLASLLPTTSLPTASESQQLVELSNGEGPTHSWNRDQSTGSDRSNLSFQQLGSQYNPVGQLPPPPPLPPPPRHYPPVSSTRSYSSGMVHGGMQYQAPFVSTPLQAPLPNPPSNNYAMYSQDSHQDVSQPMRQQNQPEAPMLNQNYISAPIAENPGLHGYQQDNYHGLTNNQGHNANTSKSQTVMPPSVNLTNLDPSSQAQLQLQPLLSGAGQGTSDGEVDKNQRYQSTLQFAANLLQQIQQQPSNASTGQGPGD</sequence>
<dbReference type="Pfam" id="PF07744">
    <property type="entry name" value="SPOC"/>
    <property type="match status" value="1"/>
</dbReference>
<dbReference type="Gene3D" id="3.30.70.330">
    <property type="match status" value="1"/>
</dbReference>
<feature type="region of interest" description="Disordered" evidence="5">
    <location>
        <begin position="661"/>
        <end position="703"/>
    </location>
</feature>
<gene>
    <name evidence="7" type="ORF">CARUB_v10016724mg</name>
</gene>
<dbReference type="InterPro" id="IPR012921">
    <property type="entry name" value="SPOC_C"/>
</dbReference>
<dbReference type="GO" id="GO:0003723">
    <property type="term" value="F:RNA binding"/>
    <property type="evidence" value="ECO:0007669"/>
    <property type="project" value="UniProtKB-UniRule"/>
</dbReference>
<dbReference type="Proteomes" id="UP000029121">
    <property type="component" value="Unassembled WGS sequence"/>
</dbReference>
<comment type="subcellular location">
    <subcellularLocation>
        <location evidence="1">Nucleus</location>
    </subcellularLocation>
</comment>
<evidence type="ECO:0000256" key="3">
    <source>
        <dbReference type="ARBA" id="ARBA00023242"/>
    </source>
</evidence>
<feature type="region of interest" description="Disordered" evidence="5">
    <location>
        <begin position="471"/>
        <end position="494"/>
    </location>
</feature>
<protein>
    <recommendedName>
        <fullName evidence="6">RRM domain-containing protein</fullName>
    </recommendedName>
</protein>
<evidence type="ECO:0000259" key="6">
    <source>
        <dbReference type="PROSITE" id="PS50102"/>
    </source>
</evidence>
<dbReference type="InterPro" id="IPR012677">
    <property type="entry name" value="Nucleotide-bd_a/b_plait_sf"/>
</dbReference>
<feature type="compositionally biased region" description="Polar residues" evidence="5">
    <location>
        <begin position="670"/>
        <end position="703"/>
    </location>
</feature>
<proteinExistence type="predicted"/>
<feature type="region of interest" description="Disordered" evidence="5">
    <location>
        <begin position="205"/>
        <end position="258"/>
    </location>
</feature>
<organism evidence="7 8">
    <name type="scientific">Capsella rubella</name>
    <dbReference type="NCBI Taxonomy" id="81985"/>
    <lineage>
        <taxon>Eukaryota</taxon>
        <taxon>Viridiplantae</taxon>
        <taxon>Streptophyta</taxon>
        <taxon>Embryophyta</taxon>
        <taxon>Tracheophyta</taxon>
        <taxon>Spermatophyta</taxon>
        <taxon>Magnoliopsida</taxon>
        <taxon>eudicotyledons</taxon>
        <taxon>Gunneridae</taxon>
        <taxon>Pentapetalae</taxon>
        <taxon>rosids</taxon>
        <taxon>malvids</taxon>
        <taxon>Brassicales</taxon>
        <taxon>Brassicaceae</taxon>
        <taxon>Camelineae</taxon>
        <taxon>Capsella</taxon>
    </lineage>
</organism>
<name>R0HI86_9BRAS</name>
<feature type="compositionally biased region" description="Pro residues" evidence="5">
    <location>
        <begin position="570"/>
        <end position="584"/>
    </location>
</feature>
<accession>R0HI86</accession>
<feature type="region of interest" description="Disordered" evidence="5">
    <location>
        <begin position="620"/>
        <end position="645"/>
    </location>
</feature>
<dbReference type="InterPro" id="IPR000504">
    <property type="entry name" value="RRM_dom"/>
</dbReference>
<feature type="region of interest" description="Disordered" evidence="5">
    <location>
        <begin position="525"/>
        <end position="593"/>
    </location>
</feature>
<feature type="domain" description="RRM" evidence="6">
    <location>
        <begin position="67"/>
        <end position="140"/>
    </location>
</feature>
<dbReference type="CDD" id="cd21546">
    <property type="entry name" value="SPOC_FPA-like"/>
    <property type="match status" value="1"/>
</dbReference>
<dbReference type="eggNOG" id="KOG0118">
    <property type="taxonomic scope" value="Eukaryota"/>
</dbReference>
<evidence type="ECO:0000256" key="2">
    <source>
        <dbReference type="ARBA" id="ARBA00022884"/>
    </source>
</evidence>
<feature type="compositionally biased region" description="Polar residues" evidence="5">
    <location>
        <begin position="541"/>
        <end position="567"/>
    </location>
</feature>
<dbReference type="AlphaFoldDB" id="R0HI86"/>
<dbReference type="GO" id="GO:0005634">
    <property type="term" value="C:nucleus"/>
    <property type="evidence" value="ECO:0007669"/>
    <property type="project" value="UniProtKB-SubCell"/>
</dbReference>
<feature type="compositionally biased region" description="Polar residues" evidence="5">
    <location>
        <begin position="622"/>
        <end position="645"/>
    </location>
</feature>